<accession>A0A542ZP10</accession>
<keyword evidence="4" id="KW-1185">Reference proteome</keyword>
<feature type="transmembrane region" description="Helical" evidence="2">
    <location>
        <begin position="12"/>
        <end position="34"/>
    </location>
</feature>
<dbReference type="AlphaFoldDB" id="A0A542ZP10"/>
<feature type="region of interest" description="Disordered" evidence="1">
    <location>
        <begin position="42"/>
        <end position="61"/>
    </location>
</feature>
<gene>
    <name evidence="3" type="ORF">FB461_1728</name>
</gene>
<dbReference type="RefSeq" id="WP_142121072.1">
    <property type="nucleotide sequence ID" value="NZ_BAAASV010000002.1"/>
</dbReference>
<name>A0A542ZP10_RARFA</name>
<dbReference type="OrthoDB" id="5079845at2"/>
<evidence type="ECO:0000313" key="3">
    <source>
        <dbReference type="EMBL" id="TQL62093.1"/>
    </source>
</evidence>
<proteinExistence type="predicted"/>
<protein>
    <submittedName>
        <fullName evidence="3">Uncharacterized protein DUF4381</fullName>
    </submittedName>
</protein>
<evidence type="ECO:0000256" key="1">
    <source>
        <dbReference type="SAM" id="MobiDB-lite"/>
    </source>
</evidence>
<comment type="caution">
    <text evidence="3">The sequence shown here is derived from an EMBL/GenBank/DDBJ whole genome shotgun (WGS) entry which is preliminary data.</text>
</comment>
<sequence>MADEILGPFPYSWWVIAAGLTLIVVVIGGWVWLFRATRAPRRDRGTTEASSSPAPTGTDPWARARKDALASIARIQDEHLAGGLSQREVHQELAAVLRAFTHARTGVRAESMTLSDLRAHSAATPAAELIAQLYAPEFATRAPLSADEGIERSREVVAKW</sequence>
<dbReference type="EMBL" id="VFOS01000002">
    <property type="protein sequence ID" value="TQL62093.1"/>
    <property type="molecule type" value="Genomic_DNA"/>
</dbReference>
<keyword evidence="2" id="KW-0472">Membrane</keyword>
<reference evidence="3 4" key="1">
    <citation type="submission" date="2019-06" db="EMBL/GenBank/DDBJ databases">
        <title>Sequencing the genomes of 1000 actinobacteria strains.</title>
        <authorList>
            <person name="Klenk H.-P."/>
        </authorList>
    </citation>
    <scope>NUCLEOTIDE SEQUENCE [LARGE SCALE GENOMIC DNA]</scope>
    <source>
        <strain evidence="3 4">DSM 4813</strain>
    </source>
</reference>
<organism evidence="3 4">
    <name type="scientific">Rarobacter faecitabidus</name>
    <dbReference type="NCBI Taxonomy" id="13243"/>
    <lineage>
        <taxon>Bacteria</taxon>
        <taxon>Bacillati</taxon>
        <taxon>Actinomycetota</taxon>
        <taxon>Actinomycetes</taxon>
        <taxon>Micrococcales</taxon>
        <taxon>Rarobacteraceae</taxon>
        <taxon>Rarobacter</taxon>
    </lineage>
</organism>
<keyword evidence="2" id="KW-0812">Transmembrane</keyword>
<dbReference type="Proteomes" id="UP000315389">
    <property type="component" value="Unassembled WGS sequence"/>
</dbReference>
<evidence type="ECO:0000313" key="4">
    <source>
        <dbReference type="Proteomes" id="UP000315389"/>
    </source>
</evidence>
<evidence type="ECO:0000256" key="2">
    <source>
        <dbReference type="SAM" id="Phobius"/>
    </source>
</evidence>
<keyword evidence="2" id="KW-1133">Transmembrane helix</keyword>